<comment type="caution">
    <text evidence="4">The sequence shown here is derived from an EMBL/GenBank/DDBJ whole genome shotgun (WGS) entry which is preliminary data.</text>
</comment>
<keyword evidence="2" id="KW-0413">Isomerase</keyword>
<evidence type="ECO:0000256" key="3">
    <source>
        <dbReference type="PIRSR" id="PIRSR016184-1"/>
    </source>
</evidence>
<organism evidence="4 5">
    <name type="scientific">Lacihabitans soyangensis</name>
    <dbReference type="NCBI Taxonomy" id="869394"/>
    <lineage>
        <taxon>Bacteria</taxon>
        <taxon>Pseudomonadati</taxon>
        <taxon>Bacteroidota</taxon>
        <taxon>Cytophagia</taxon>
        <taxon>Cytophagales</taxon>
        <taxon>Leadbetterellaceae</taxon>
        <taxon>Lacihabitans</taxon>
    </lineage>
</organism>
<proteinExistence type="inferred from homology"/>
<dbReference type="PANTHER" id="PTHR13774">
    <property type="entry name" value="PHENAZINE BIOSYNTHESIS PROTEIN"/>
    <property type="match status" value="1"/>
</dbReference>
<reference evidence="4 5" key="1">
    <citation type="submission" date="2018-11" db="EMBL/GenBank/DDBJ databases">
        <title>Novel bacteria species description.</title>
        <authorList>
            <person name="Han J.-H."/>
        </authorList>
    </citation>
    <scope>NUCLEOTIDE SEQUENCE [LARGE SCALE GENOMIC DNA]</scope>
    <source>
        <strain evidence="4 5">KCTC23259</strain>
    </source>
</reference>
<dbReference type="SUPFAM" id="SSF54506">
    <property type="entry name" value="Diaminopimelate epimerase-like"/>
    <property type="match status" value="1"/>
</dbReference>
<dbReference type="InterPro" id="IPR003719">
    <property type="entry name" value="Phenazine_PhzF-like"/>
</dbReference>
<protein>
    <submittedName>
        <fullName evidence="4">PhzF family phenazine biosynthesis protein</fullName>
    </submittedName>
</protein>
<dbReference type="Proteomes" id="UP001204144">
    <property type="component" value="Unassembled WGS sequence"/>
</dbReference>
<dbReference type="Gene3D" id="3.10.310.10">
    <property type="entry name" value="Diaminopimelate Epimerase, Chain A, domain 1"/>
    <property type="match status" value="2"/>
</dbReference>
<evidence type="ECO:0000256" key="2">
    <source>
        <dbReference type="ARBA" id="ARBA00023235"/>
    </source>
</evidence>
<dbReference type="EMBL" id="RJUF01000045">
    <property type="protein sequence ID" value="MCP9763901.1"/>
    <property type="molecule type" value="Genomic_DNA"/>
</dbReference>
<evidence type="ECO:0000313" key="4">
    <source>
        <dbReference type="EMBL" id="MCP9763901.1"/>
    </source>
</evidence>
<dbReference type="PIRSF" id="PIRSF016184">
    <property type="entry name" value="PhzC_PhzF"/>
    <property type="match status" value="1"/>
</dbReference>
<dbReference type="GO" id="GO:0016853">
    <property type="term" value="F:isomerase activity"/>
    <property type="evidence" value="ECO:0007669"/>
    <property type="project" value="UniProtKB-KW"/>
</dbReference>
<evidence type="ECO:0000313" key="5">
    <source>
        <dbReference type="Proteomes" id="UP001204144"/>
    </source>
</evidence>
<dbReference type="AlphaFoldDB" id="A0AAE3H4G6"/>
<dbReference type="PANTHER" id="PTHR13774:SF17">
    <property type="entry name" value="PHENAZINE BIOSYNTHESIS-LIKE DOMAIN-CONTAINING PROTEIN"/>
    <property type="match status" value="1"/>
</dbReference>
<gene>
    <name evidence="4" type="ORF">EGI31_13145</name>
</gene>
<sequence length="262" mass="28394">MTILKIFHVNAFASHAFSGNPAAVVPLDFWLSDSLMQQIAAQNNSSETAFFIKTADGFHVRWFTPAVEVNLCGHATLASAYVIFEVLGFSGKTITFDSKSGPLYVSRSSGEFFLNFPAVVSEEIQILEGVELALGSTPTKILKAGDDVLLIFEDEETVANLKPDFALLSTINARGIIVSSISTSYDFVCRFFGPKVGVNEGPVTGSAFTKLIPYWAGVIGKTEMNACQISKRRGDVSCQLLGDRVLIGGRANLYLQGEISFR</sequence>
<accession>A0AAE3H4G6</accession>
<dbReference type="RefSeq" id="WP_255037663.1">
    <property type="nucleotide sequence ID" value="NZ_RJUF01000045.1"/>
</dbReference>
<dbReference type="Pfam" id="PF02567">
    <property type="entry name" value="PhzC-PhzF"/>
    <property type="match status" value="1"/>
</dbReference>
<comment type="similarity">
    <text evidence="1">Belongs to the PhzF family.</text>
</comment>
<feature type="active site" evidence="3">
    <location>
        <position position="47"/>
    </location>
</feature>
<evidence type="ECO:0000256" key="1">
    <source>
        <dbReference type="ARBA" id="ARBA00008270"/>
    </source>
</evidence>
<name>A0AAE3H4G6_9BACT</name>
<dbReference type="GO" id="GO:0005737">
    <property type="term" value="C:cytoplasm"/>
    <property type="evidence" value="ECO:0007669"/>
    <property type="project" value="TreeGrafter"/>
</dbReference>
<dbReference type="NCBIfam" id="TIGR00654">
    <property type="entry name" value="PhzF_family"/>
    <property type="match status" value="1"/>
</dbReference>
<keyword evidence="5" id="KW-1185">Reference proteome</keyword>